<feature type="domain" description="ERV/ALR sulfhydryl oxidase" evidence="7">
    <location>
        <begin position="22"/>
        <end position="135"/>
    </location>
</feature>
<dbReference type="Pfam" id="PF04777">
    <property type="entry name" value="Evr1_Alr"/>
    <property type="match status" value="1"/>
</dbReference>
<keyword evidence="6" id="KW-1015">Disulfide bond</keyword>
<dbReference type="EC" id="1.8.3.2" evidence="2"/>
<dbReference type="InterPro" id="IPR036774">
    <property type="entry name" value="ERV/ALR_sulphydryl_oxid_sf"/>
</dbReference>
<sequence length="185" mass="21085">MPCGCGKKRTGTIHFMGQPNSDVPEPEEWGPIVWKYLHCLTEKIGTSGNKIVDTDQANYMETLLTTLHLVIPCPECQAHAASYISSNPIPSLKGLYNEQLRTTVRNWLFTFHNHIRSTKGQSIMLNSPDECAGQYAGCFIPKCEYTLFVQNVAYAVRQGWVRVDNWRRWYSNSERMRIISGNVVL</sequence>
<accession>A0A6C0DSZ6</accession>
<evidence type="ECO:0000256" key="2">
    <source>
        <dbReference type="ARBA" id="ARBA00012512"/>
    </source>
</evidence>
<comment type="cofactor">
    <cofactor evidence="1">
        <name>FAD</name>
        <dbReference type="ChEBI" id="CHEBI:57692"/>
    </cofactor>
</comment>
<dbReference type="EMBL" id="MN739677">
    <property type="protein sequence ID" value="QHT20076.1"/>
    <property type="molecule type" value="Genomic_DNA"/>
</dbReference>
<dbReference type="Gene3D" id="1.20.120.310">
    <property type="entry name" value="ERV/ALR sulfhydryl oxidase domain"/>
    <property type="match status" value="1"/>
</dbReference>
<protein>
    <recommendedName>
        <fullName evidence="2">thiol oxidase</fullName>
        <ecNumber evidence="2">1.8.3.2</ecNumber>
    </recommendedName>
</protein>
<keyword evidence="4" id="KW-0274">FAD</keyword>
<dbReference type="InterPro" id="IPR017905">
    <property type="entry name" value="ERV/ALR_sulphydryl_oxidase"/>
</dbReference>
<keyword evidence="5" id="KW-0560">Oxidoreductase</keyword>
<dbReference type="PROSITE" id="PS51324">
    <property type="entry name" value="ERV_ALR"/>
    <property type="match status" value="1"/>
</dbReference>
<dbReference type="SUPFAM" id="SSF69000">
    <property type="entry name" value="FAD-dependent thiol oxidase"/>
    <property type="match status" value="1"/>
</dbReference>
<dbReference type="GO" id="GO:0016972">
    <property type="term" value="F:thiol oxidase activity"/>
    <property type="evidence" value="ECO:0007669"/>
    <property type="project" value="UniProtKB-EC"/>
</dbReference>
<evidence type="ECO:0000256" key="4">
    <source>
        <dbReference type="ARBA" id="ARBA00022827"/>
    </source>
</evidence>
<evidence type="ECO:0000256" key="1">
    <source>
        <dbReference type="ARBA" id="ARBA00001974"/>
    </source>
</evidence>
<dbReference type="AlphaFoldDB" id="A0A6C0DSZ6"/>
<reference evidence="8" key="1">
    <citation type="journal article" date="2020" name="Nature">
        <title>Giant virus diversity and host interactions through global metagenomics.</title>
        <authorList>
            <person name="Schulz F."/>
            <person name="Roux S."/>
            <person name="Paez-Espino D."/>
            <person name="Jungbluth S."/>
            <person name="Walsh D.A."/>
            <person name="Denef V.J."/>
            <person name="McMahon K.D."/>
            <person name="Konstantinidis K.T."/>
            <person name="Eloe-Fadrosh E.A."/>
            <person name="Kyrpides N.C."/>
            <person name="Woyke T."/>
        </authorList>
    </citation>
    <scope>NUCLEOTIDE SEQUENCE</scope>
    <source>
        <strain evidence="8">GVMAG-M-3300023174-60</strain>
    </source>
</reference>
<evidence type="ECO:0000259" key="7">
    <source>
        <dbReference type="PROSITE" id="PS51324"/>
    </source>
</evidence>
<evidence type="ECO:0000313" key="8">
    <source>
        <dbReference type="EMBL" id="QHT20076.1"/>
    </source>
</evidence>
<evidence type="ECO:0000256" key="5">
    <source>
        <dbReference type="ARBA" id="ARBA00023002"/>
    </source>
</evidence>
<proteinExistence type="predicted"/>
<name>A0A6C0DSZ6_9ZZZZ</name>
<organism evidence="8">
    <name type="scientific">viral metagenome</name>
    <dbReference type="NCBI Taxonomy" id="1070528"/>
    <lineage>
        <taxon>unclassified sequences</taxon>
        <taxon>metagenomes</taxon>
        <taxon>organismal metagenomes</taxon>
    </lineage>
</organism>
<evidence type="ECO:0000256" key="3">
    <source>
        <dbReference type="ARBA" id="ARBA00022630"/>
    </source>
</evidence>
<keyword evidence="3" id="KW-0285">Flavoprotein</keyword>
<evidence type="ECO:0000256" key="6">
    <source>
        <dbReference type="ARBA" id="ARBA00023157"/>
    </source>
</evidence>